<evidence type="ECO:0000313" key="3">
    <source>
        <dbReference type="Proteomes" id="UP000297729"/>
    </source>
</evidence>
<protein>
    <submittedName>
        <fullName evidence="2">Uncharacterized protein</fullName>
    </submittedName>
</protein>
<dbReference type="OrthoDB" id="6195511at2"/>
<dbReference type="Proteomes" id="UP000297729">
    <property type="component" value="Unassembled WGS sequence"/>
</dbReference>
<organism evidence="2 3">
    <name type="scientific">Duganella callida</name>
    <dbReference type="NCBI Taxonomy" id="2561932"/>
    <lineage>
        <taxon>Bacteria</taxon>
        <taxon>Pseudomonadati</taxon>
        <taxon>Pseudomonadota</taxon>
        <taxon>Betaproteobacteria</taxon>
        <taxon>Burkholderiales</taxon>
        <taxon>Oxalobacteraceae</taxon>
        <taxon>Telluria group</taxon>
        <taxon>Duganella</taxon>
    </lineage>
</organism>
<name>A0A4Y9SGG5_9BURK</name>
<proteinExistence type="predicted"/>
<accession>A0A4Y9SGG5</accession>
<evidence type="ECO:0000256" key="1">
    <source>
        <dbReference type="SAM" id="MobiDB-lite"/>
    </source>
</evidence>
<dbReference type="EMBL" id="SPVG01000170">
    <property type="protein sequence ID" value="TFW19288.1"/>
    <property type="molecule type" value="Genomic_DNA"/>
</dbReference>
<feature type="region of interest" description="Disordered" evidence="1">
    <location>
        <begin position="1"/>
        <end position="23"/>
    </location>
</feature>
<reference evidence="2 3" key="1">
    <citation type="submission" date="2019-03" db="EMBL/GenBank/DDBJ databases">
        <title>Draft Genome Sequence of Duganella callidus sp. nov., a Novel Duganella Species Isolated from Cultivated Soil.</title>
        <authorList>
            <person name="Raths R."/>
            <person name="Peta V."/>
            <person name="Bucking H."/>
        </authorList>
    </citation>
    <scope>NUCLEOTIDE SEQUENCE [LARGE SCALE GENOMIC DNA]</scope>
    <source>
        <strain evidence="2 3">DN04</strain>
    </source>
</reference>
<dbReference type="RefSeq" id="WP_135202657.1">
    <property type="nucleotide sequence ID" value="NZ_SPVG01000170.1"/>
</dbReference>
<sequence>MTIQQPDQDQAASSAGASPALSDKGAARRRFAKSGAAVTGVLLTVTSRPGMACDICTTPSGYASANLKSTHATKPVVCAGRSPGYWKNASAWPKGCKTTNTYGTVFSCNSVNTSYRNCKMGTILSPQSFDRYNVGMHLTAAYLNVQAGITSYLTIGMLQAIWNEYQSKGYYTPTYGKKWYGADIVAYLQGTMY</sequence>
<dbReference type="AlphaFoldDB" id="A0A4Y9SGG5"/>
<gene>
    <name evidence="2" type="ORF">E4L98_16560</name>
</gene>
<comment type="caution">
    <text evidence="2">The sequence shown here is derived from an EMBL/GenBank/DDBJ whole genome shotgun (WGS) entry which is preliminary data.</text>
</comment>
<evidence type="ECO:0000313" key="2">
    <source>
        <dbReference type="EMBL" id="TFW19288.1"/>
    </source>
</evidence>
<keyword evidence="3" id="KW-1185">Reference proteome</keyword>